<gene>
    <name evidence="1" type="ORF">HAL01_03970</name>
</gene>
<dbReference type="RefSeq" id="WP_089799729.1">
    <property type="nucleotide sequence ID" value="NZ_BJYE01000003.1"/>
</dbReference>
<accession>A0A511WYW9</accession>
<keyword evidence="2" id="KW-1185">Reference proteome</keyword>
<protein>
    <recommendedName>
        <fullName evidence="3">DUF3284 domain-containing protein</fullName>
    </recommendedName>
</protein>
<evidence type="ECO:0000313" key="2">
    <source>
        <dbReference type="Proteomes" id="UP000321400"/>
    </source>
</evidence>
<evidence type="ECO:0000313" key="1">
    <source>
        <dbReference type="EMBL" id="GEN55933.1"/>
    </source>
</evidence>
<dbReference type="EMBL" id="BJYE01000003">
    <property type="protein sequence ID" value="GEN55933.1"/>
    <property type="molecule type" value="Genomic_DNA"/>
</dbReference>
<dbReference type="AlphaFoldDB" id="A0A511WYW9"/>
<evidence type="ECO:0008006" key="3">
    <source>
        <dbReference type="Google" id="ProtNLM"/>
    </source>
</evidence>
<dbReference type="STRING" id="442899.SAMN05720591_10320"/>
<organism evidence="1 2">
    <name type="scientific">Halolactibacillus alkaliphilus</name>
    <dbReference type="NCBI Taxonomy" id="442899"/>
    <lineage>
        <taxon>Bacteria</taxon>
        <taxon>Bacillati</taxon>
        <taxon>Bacillota</taxon>
        <taxon>Bacilli</taxon>
        <taxon>Bacillales</taxon>
        <taxon>Bacillaceae</taxon>
        <taxon>Halolactibacillus</taxon>
    </lineage>
</organism>
<dbReference type="Proteomes" id="UP000321400">
    <property type="component" value="Unassembled WGS sequence"/>
</dbReference>
<reference evidence="1 2" key="1">
    <citation type="submission" date="2019-07" db="EMBL/GenBank/DDBJ databases">
        <title>Whole genome shotgun sequence of Halolactibacillus alkaliphilus NBRC 103919.</title>
        <authorList>
            <person name="Hosoyama A."/>
            <person name="Uohara A."/>
            <person name="Ohji S."/>
            <person name="Ichikawa N."/>
        </authorList>
    </citation>
    <scope>NUCLEOTIDE SEQUENCE [LARGE SCALE GENOMIC DNA]</scope>
    <source>
        <strain evidence="1 2">NBRC 103919</strain>
    </source>
</reference>
<dbReference type="Pfam" id="PF11687">
    <property type="entry name" value="DUF3284"/>
    <property type="match status" value="1"/>
</dbReference>
<sequence>MELAMKVNVPTEFFYDTIIRSVLADVKQHTNDELTPKELPGYEYEKVFSKQASAKVKIKTLKENECYEYQTISNKNDFTVAYVMQPIDETSFKLMYSEAMSSRGGYMQKLNDAFVGVVWSFLKKKKFKEMLREIESTYNKAQQA</sequence>
<dbReference type="InterPro" id="IPR021701">
    <property type="entry name" value="DUF3284"/>
</dbReference>
<proteinExistence type="predicted"/>
<comment type="caution">
    <text evidence="1">The sequence shown here is derived from an EMBL/GenBank/DDBJ whole genome shotgun (WGS) entry which is preliminary data.</text>
</comment>
<dbReference type="OrthoDB" id="2361512at2"/>
<name>A0A511WYW9_9BACI</name>